<organism evidence="1 2">
    <name type="scientific">Hydrogenophaga bisanensis</name>
    <dbReference type="NCBI Taxonomy" id="439611"/>
    <lineage>
        <taxon>Bacteria</taxon>
        <taxon>Pseudomonadati</taxon>
        <taxon>Pseudomonadota</taxon>
        <taxon>Betaproteobacteria</taxon>
        <taxon>Burkholderiales</taxon>
        <taxon>Comamonadaceae</taxon>
        <taxon>Hydrogenophaga</taxon>
    </lineage>
</organism>
<dbReference type="Proteomes" id="UP001596495">
    <property type="component" value="Unassembled WGS sequence"/>
</dbReference>
<name>A0ABW2RD45_9BURK</name>
<keyword evidence="2" id="KW-1185">Reference proteome</keyword>
<gene>
    <name evidence="1" type="primary">csf2</name>
    <name evidence="1" type="ORF">ACFQNJ_16125</name>
</gene>
<protein>
    <submittedName>
        <fullName evidence="1">Type IV CRISPR-associated protein Csf2</fullName>
    </submittedName>
</protein>
<accession>A0ABW2RD45</accession>
<comment type="caution">
    <text evidence="1">The sequence shown here is derived from an EMBL/GenBank/DDBJ whole genome shotgun (WGS) entry which is preliminary data.</text>
</comment>
<dbReference type="NCBIfam" id="TIGR03115">
    <property type="entry name" value="cas7_csf2"/>
    <property type="match status" value="1"/>
</dbReference>
<reference evidence="2" key="1">
    <citation type="journal article" date="2019" name="Int. J. Syst. Evol. Microbiol.">
        <title>The Global Catalogue of Microorganisms (GCM) 10K type strain sequencing project: providing services to taxonomists for standard genome sequencing and annotation.</title>
        <authorList>
            <consortium name="The Broad Institute Genomics Platform"/>
            <consortium name="The Broad Institute Genome Sequencing Center for Infectious Disease"/>
            <person name="Wu L."/>
            <person name="Ma J."/>
        </authorList>
    </citation>
    <scope>NUCLEOTIDE SEQUENCE [LARGE SCALE GENOMIC DNA]</scope>
    <source>
        <strain evidence="2">CCUG 54518</strain>
    </source>
</reference>
<proteinExistence type="predicted"/>
<dbReference type="RefSeq" id="WP_382259401.1">
    <property type="nucleotide sequence ID" value="NZ_JBHTBX010000013.1"/>
</dbReference>
<evidence type="ECO:0000313" key="2">
    <source>
        <dbReference type="Proteomes" id="UP001596495"/>
    </source>
</evidence>
<dbReference type="EMBL" id="JBHTBX010000013">
    <property type="protein sequence ID" value="MFC7436043.1"/>
    <property type="molecule type" value="Genomic_DNA"/>
</dbReference>
<sequence>MSKQFPGRFILAADITLTSPMNIAAAEKGRYVFDGGRPRIVRYDGGPSSPGLQCTLTRTHRVMVDVGVSESDDGDRAAGQTGVDLPVIPASSITGKLRNLAAGLVFESFKERGLQITTDVFNMMTTGSATNDINASDATAQIVMLARKDAFLSNFGGTSFMLSSNAVISTGWPLVQLTRGMLMSPELLPTEALPDLKWTRQMTSALAIVRKDTVREMRSPYLTEVIAMDDLVSFAQAKAAEAESTKASKAAQRAAKAAGEFVEADKKRDLRTLSSIETVNTGMSFALRVRVNAATPAQLGLMVLAFQRMLQEGQIGGKVSRGLGQFICNASRIIEVDPRTNRPLDNGSPLFLSRDEGYEVAGISDDQSSALVQAVMAGKDYLHEVAPKTLQAYSDAVTDYLKKLYEEEQEAA</sequence>
<dbReference type="InterPro" id="IPR017546">
    <property type="entry name" value="CRISPR-assoc_prot_Csf2"/>
</dbReference>
<evidence type="ECO:0000313" key="1">
    <source>
        <dbReference type="EMBL" id="MFC7436043.1"/>
    </source>
</evidence>